<accession>A0A183I886</accession>
<evidence type="ECO:0000313" key="4">
    <source>
        <dbReference type="WBParaSite" id="OFLC_0001596101-mRNA-1"/>
    </source>
</evidence>
<reference evidence="2 3" key="2">
    <citation type="submission" date="2018-11" db="EMBL/GenBank/DDBJ databases">
        <authorList>
            <consortium name="Pathogen Informatics"/>
        </authorList>
    </citation>
    <scope>NUCLEOTIDE SEQUENCE [LARGE SCALE GENOMIC DNA]</scope>
</reference>
<sequence length="44" mass="5359">MLNFIFKQPLFMKQASNLLAYCLVKRLIHFISYLFNLMILFFLN</sequence>
<keyword evidence="1" id="KW-1133">Transmembrane helix</keyword>
<evidence type="ECO:0000313" key="2">
    <source>
        <dbReference type="EMBL" id="VDP25258.1"/>
    </source>
</evidence>
<proteinExistence type="predicted"/>
<dbReference type="EMBL" id="UZAJ01043342">
    <property type="protein sequence ID" value="VDP25258.1"/>
    <property type="molecule type" value="Genomic_DNA"/>
</dbReference>
<name>A0A183I886_9BILA</name>
<keyword evidence="3" id="KW-1185">Reference proteome</keyword>
<dbReference type="Proteomes" id="UP000267606">
    <property type="component" value="Unassembled WGS sequence"/>
</dbReference>
<dbReference type="WBParaSite" id="OFLC_0001596101-mRNA-1">
    <property type="protein sequence ID" value="OFLC_0001596101-mRNA-1"/>
    <property type="gene ID" value="OFLC_0001596101"/>
</dbReference>
<feature type="transmembrane region" description="Helical" evidence="1">
    <location>
        <begin position="18"/>
        <end position="43"/>
    </location>
</feature>
<reference evidence="4" key="1">
    <citation type="submission" date="2016-06" db="UniProtKB">
        <authorList>
            <consortium name="WormBaseParasite"/>
        </authorList>
    </citation>
    <scope>IDENTIFICATION</scope>
</reference>
<organism evidence="4">
    <name type="scientific">Onchocerca flexuosa</name>
    <dbReference type="NCBI Taxonomy" id="387005"/>
    <lineage>
        <taxon>Eukaryota</taxon>
        <taxon>Metazoa</taxon>
        <taxon>Ecdysozoa</taxon>
        <taxon>Nematoda</taxon>
        <taxon>Chromadorea</taxon>
        <taxon>Rhabditida</taxon>
        <taxon>Spirurina</taxon>
        <taxon>Spiruromorpha</taxon>
        <taxon>Filarioidea</taxon>
        <taxon>Onchocercidae</taxon>
        <taxon>Onchocerca</taxon>
    </lineage>
</organism>
<gene>
    <name evidence="2" type="ORF">OFLC_LOCUS15948</name>
</gene>
<keyword evidence="1" id="KW-0472">Membrane</keyword>
<evidence type="ECO:0000313" key="3">
    <source>
        <dbReference type="Proteomes" id="UP000267606"/>
    </source>
</evidence>
<keyword evidence="1" id="KW-0812">Transmembrane</keyword>
<protein>
    <submittedName>
        <fullName evidence="2 4">Uncharacterized protein</fullName>
    </submittedName>
</protein>
<evidence type="ECO:0000256" key="1">
    <source>
        <dbReference type="SAM" id="Phobius"/>
    </source>
</evidence>
<dbReference type="AlphaFoldDB" id="A0A183I886"/>